<organism evidence="6 7">
    <name type="scientific">Neptuniibacter caesariensis</name>
    <dbReference type="NCBI Taxonomy" id="207954"/>
    <lineage>
        <taxon>Bacteria</taxon>
        <taxon>Pseudomonadati</taxon>
        <taxon>Pseudomonadota</taxon>
        <taxon>Gammaproteobacteria</taxon>
        <taxon>Oceanospirillales</taxon>
        <taxon>Oceanospirillaceae</taxon>
        <taxon>Neptuniibacter</taxon>
    </lineage>
</organism>
<dbReference type="Pfam" id="PF13426">
    <property type="entry name" value="PAS_9"/>
    <property type="match status" value="1"/>
</dbReference>
<dbReference type="CDD" id="cd00130">
    <property type="entry name" value="PAS"/>
    <property type="match status" value="3"/>
</dbReference>
<dbReference type="InterPro" id="IPR029787">
    <property type="entry name" value="Nucleotide_cyclase"/>
</dbReference>
<dbReference type="InterPro" id="IPR001610">
    <property type="entry name" value="PAC"/>
</dbReference>
<dbReference type="PROSITE" id="PS50887">
    <property type="entry name" value="GGDEF"/>
    <property type="match status" value="1"/>
</dbReference>
<dbReference type="NCBIfam" id="TIGR00254">
    <property type="entry name" value="GGDEF"/>
    <property type="match status" value="1"/>
</dbReference>
<dbReference type="InterPro" id="IPR052155">
    <property type="entry name" value="Biofilm_reg_signaling"/>
</dbReference>
<dbReference type="InterPro" id="IPR035919">
    <property type="entry name" value="EAL_sf"/>
</dbReference>
<dbReference type="SUPFAM" id="SSF141868">
    <property type="entry name" value="EAL domain-like"/>
    <property type="match status" value="1"/>
</dbReference>
<evidence type="ECO:0000256" key="1">
    <source>
        <dbReference type="ARBA" id="ARBA00001946"/>
    </source>
</evidence>
<dbReference type="PROSITE" id="PS50883">
    <property type="entry name" value="EAL"/>
    <property type="match status" value="1"/>
</dbReference>
<evidence type="ECO:0000259" key="4">
    <source>
        <dbReference type="PROSITE" id="PS50883"/>
    </source>
</evidence>
<dbReference type="Proteomes" id="UP000243469">
    <property type="component" value="Unassembled WGS sequence"/>
</dbReference>
<comment type="caution">
    <text evidence="6">The sequence shown here is derived from an EMBL/GenBank/DDBJ whole genome shotgun (WGS) entry which is preliminary data.</text>
</comment>
<feature type="domain" description="PAC" evidence="3">
    <location>
        <begin position="259"/>
        <end position="313"/>
    </location>
</feature>
<sequence>MATGQSICTIKPLEYVVFMTNTPQDIRLDLQWMYELSLAIGHSLDPYDVCCNFCKVLMRQTEINYAGIWIQSESTTAKQEHDNYELYFSFPHSRTLRTKLNAKALAIEKHQDFAVFPLSDQPQALVIEEHSSDSSVAIFRLGSFGYIRLLREKSEFNQKELRQLRPIIENLAINLEGALAHQQLNKERTFLRSLINTMPELVWSKDVEGRYLSCNPRVESLFAAKEHQIIGQTDYDFFDKDLADFCQASDKQVLARKDLKIERKWVTFANDGHQALIETTKAPMKGDSGETIGILGVGHDITPLYKTQMALKSSEQRFRSYFDLGLIGMALISKKKTWLQVNDYLCDMLGFTESELKRDSLDKFIHPQDISAFNHMTDQLLSRAKSSVRGEVRFIHQSGQIVYTETAISQEISPPEETDHFVTLISDITERKRAEEQIKLSASVFEHASEGIMITDNTGVILDVNRSFQNLSGYSAEDVIGHTPDVLKSDLHSQEFFSAMWKSLIKDGHWRGEIWNSKKSGEAYAELLNVTAILDNEGKPSHYVCIFSDITQLKEHQQELEKMAHFDALTQLPNRVLLSKTLQTALKRCSRTQQLMAVAYIDLDEFKPINDAYGHDTGDLLLIEAAKRMQDVLQADDTIARLGGDEFVMLLQALESVEECKAILSQIIAVLSVPFYINHHTLEISASIGVTLFPDDKSDADTLIRHADQAMYIAKQTGRNCFHFFDHDYDKQARDRHKAQGDIQMALNNNEFVLYYQPKINMRSGKVYGVEALIRWQHPTQNLLLPDSFLPQIENPDLIASLGSWVMEEAISQLRTWRLAGLDLSISINISAEHLLSGRFVKQLEGLLDKYSEVPPEMIEFEVLESAELEDVDTALKIIEHCHELGIQFALDDFGTGYSSLTYLRKIPVNTIKIDKSFVIDMLRVPEDKTIVEGIIGLGRAFGRKVIAEGVESAAHGYSLMQMNCEYAQGYGIAKPMPAELIPDWVANFLLSEHWR</sequence>
<dbReference type="Gene3D" id="3.30.450.20">
    <property type="entry name" value="PAS domain"/>
    <property type="match status" value="3"/>
</dbReference>
<evidence type="ECO:0008006" key="8">
    <source>
        <dbReference type="Google" id="ProtNLM"/>
    </source>
</evidence>
<dbReference type="Gene3D" id="3.30.70.270">
    <property type="match status" value="1"/>
</dbReference>
<dbReference type="SMART" id="SM00267">
    <property type="entry name" value="GGDEF"/>
    <property type="match status" value="1"/>
</dbReference>
<dbReference type="SMART" id="SM00052">
    <property type="entry name" value="EAL"/>
    <property type="match status" value="1"/>
</dbReference>
<comment type="cofactor">
    <cofactor evidence="1">
        <name>Mg(2+)</name>
        <dbReference type="ChEBI" id="CHEBI:18420"/>
    </cofactor>
</comment>
<dbReference type="InterPro" id="IPR035965">
    <property type="entry name" value="PAS-like_dom_sf"/>
</dbReference>
<feature type="domain" description="PAC" evidence="3">
    <location>
        <begin position="388"/>
        <end position="440"/>
    </location>
</feature>
<dbReference type="PANTHER" id="PTHR44757:SF2">
    <property type="entry name" value="BIOFILM ARCHITECTURE MAINTENANCE PROTEIN MBAA"/>
    <property type="match status" value="1"/>
</dbReference>
<dbReference type="InterPro" id="IPR013656">
    <property type="entry name" value="PAS_4"/>
</dbReference>
<reference evidence="6 7" key="1">
    <citation type="submission" date="2017-10" db="EMBL/GenBank/DDBJ databases">
        <title>Novel microbial diversity and functional potential in the marine mammal oral microbiome.</title>
        <authorList>
            <person name="Dudek N.K."/>
            <person name="Sun C.L."/>
            <person name="Burstein D."/>
            <person name="Kantor R.S."/>
            <person name="Aliaga Goltsman D.S."/>
            <person name="Bik E.M."/>
            <person name="Thomas B.C."/>
            <person name="Banfield J.F."/>
            <person name="Relman D.A."/>
        </authorList>
    </citation>
    <scope>NUCLEOTIDE SEQUENCE [LARGE SCALE GENOMIC DNA]</scope>
    <source>
        <strain evidence="6">DOLJORAL78_47_21</strain>
    </source>
</reference>
<dbReference type="CDD" id="cd01948">
    <property type="entry name" value="EAL"/>
    <property type="match status" value="1"/>
</dbReference>
<dbReference type="Pfam" id="PF00563">
    <property type="entry name" value="EAL"/>
    <property type="match status" value="1"/>
</dbReference>
<feature type="domain" description="PAS" evidence="2">
    <location>
        <begin position="437"/>
        <end position="483"/>
    </location>
</feature>
<feature type="domain" description="GGDEF" evidence="5">
    <location>
        <begin position="594"/>
        <end position="727"/>
    </location>
</feature>
<feature type="domain" description="PAS" evidence="2">
    <location>
        <begin position="314"/>
        <end position="384"/>
    </location>
</feature>
<name>A0A2G6JIX1_NEPCE</name>
<gene>
    <name evidence="6" type="ORF">CSA60_04520</name>
</gene>
<evidence type="ECO:0000259" key="5">
    <source>
        <dbReference type="PROSITE" id="PS50887"/>
    </source>
</evidence>
<dbReference type="InterPro" id="IPR001633">
    <property type="entry name" value="EAL_dom"/>
</dbReference>
<dbReference type="PROSITE" id="PS50112">
    <property type="entry name" value="PAS"/>
    <property type="match status" value="3"/>
</dbReference>
<dbReference type="GO" id="GO:0003824">
    <property type="term" value="F:catalytic activity"/>
    <property type="evidence" value="ECO:0007669"/>
    <property type="project" value="UniProtKB-ARBA"/>
</dbReference>
<feature type="domain" description="PAC" evidence="3">
    <location>
        <begin position="510"/>
        <end position="562"/>
    </location>
</feature>
<dbReference type="FunFam" id="3.30.70.270:FF:000001">
    <property type="entry name" value="Diguanylate cyclase domain protein"/>
    <property type="match status" value="1"/>
</dbReference>
<dbReference type="SMART" id="SM00091">
    <property type="entry name" value="PAS"/>
    <property type="match status" value="3"/>
</dbReference>
<dbReference type="InterPro" id="IPR013655">
    <property type="entry name" value="PAS_fold_3"/>
</dbReference>
<dbReference type="EMBL" id="PDSH01000023">
    <property type="protein sequence ID" value="PIE23377.1"/>
    <property type="molecule type" value="Genomic_DNA"/>
</dbReference>
<dbReference type="Pfam" id="PF00990">
    <property type="entry name" value="GGDEF"/>
    <property type="match status" value="1"/>
</dbReference>
<dbReference type="SMART" id="SM00086">
    <property type="entry name" value="PAC"/>
    <property type="match status" value="3"/>
</dbReference>
<dbReference type="InterPro" id="IPR043128">
    <property type="entry name" value="Rev_trsase/Diguanyl_cyclase"/>
</dbReference>
<dbReference type="NCBIfam" id="TIGR00229">
    <property type="entry name" value="sensory_box"/>
    <property type="match status" value="3"/>
</dbReference>
<feature type="domain" description="PAS" evidence="2">
    <location>
        <begin position="187"/>
        <end position="257"/>
    </location>
</feature>
<dbReference type="InterPro" id="IPR000014">
    <property type="entry name" value="PAS"/>
</dbReference>
<evidence type="ECO:0000259" key="2">
    <source>
        <dbReference type="PROSITE" id="PS50112"/>
    </source>
</evidence>
<dbReference type="InterPro" id="IPR000160">
    <property type="entry name" value="GGDEF_dom"/>
</dbReference>
<dbReference type="Pfam" id="PF08447">
    <property type="entry name" value="PAS_3"/>
    <property type="match status" value="1"/>
</dbReference>
<dbReference type="CDD" id="cd01949">
    <property type="entry name" value="GGDEF"/>
    <property type="match status" value="1"/>
</dbReference>
<dbReference type="AlphaFoldDB" id="A0A2G6JIX1"/>
<evidence type="ECO:0000313" key="6">
    <source>
        <dbReference type="EMBL" id="PIE23377.1"/>
    </source>
</evidence>
<accession>A0A2G6JIX1</accession>
<dbReference type="Gene3D" id="3.20.20.450">
    <property type="entry name" value="EAL domain"/>
    <property type="match status" value="1"/>
</dbReference>
<feature type="domain" description="EAL" evidence="4">
    <location>
        <begin position="736"/>
        <end position="990"/>
    </location>
</feature>
<dbReference type="PROSITE" id="PS50113">
    <property type="entry name" value="PAC"/>
    <property type="match status" value="3"/>
</dbReference>
<evidence type="ECO:0000313" key="7">
    <source>
        <dbReference type="Proteomes" id="UP000243469"/>
    </source>
</evidence>
<evidence type="ECO:0000259" key="3">
    <source>
        <dbReference type="PROSITE" id="PS50113"/>
    </source>
</evidence>
<dbReference type="PANTHER" id="PTHR44757">
    <property type="entry name" value="DIGUANYLATE CYCLASE DGCP"/>
    <property type="match status" value="1"/>
</dbReference>
<protein>
    <recommendedName>
        <fullName evidence="8">GGDEF domain-containing protein</fullName>
    </recommendedName>
</protein>
<dbReference type="SUPFAM" id="SSF55073">
    <property type="entry name" value="Nucleotide cyclase"/>
    <property type="match status" value="1"/>
</dbReference>
<dbReference type="Pfam" id="PF08448">
    <property type="entry name" value="PAS_4"/>
    <property type="match status" value="1"/>
</dbReference>
<dbReference type="SUPFAM" id="SSF55785">
    <property type="entry name" value="PYP-like sensor domain (PAS domain)"/>
    <property type="match status" value="3"/>
</dbReference>
<proteinExistence type="predicted"/>
<dbReference type="InterPro" id="IPR000700">
    <property type="entry name" value="PAS-assoc_C"/>
</dbReference>